<feature type="transmembrane region" description="Helical" evidence="7">
    <location>
        <begin position="6"/>
        <end position="26"/>
    </location>
</feature>
<reference evidence="10 12" key="2">
    <citation type="submission" date="2016-10" db="EMBL/GenBank/DDBJ databases">
        <authorList>
            <person name="de Groot N.N."/>
        </authorList>
    </citation>
    <scope>NUCLEOTIDE SEQUENCE [LARGE SCALE GENOMIC DNA]</scope>
    <source>
        <strain evidence="10 12">DSM 2895</strain>
    </source>
</reference>
<evidence type="ECO:0000256" key="5">
    <source>
        <dbReference type="ARBA" id="ARBA00022989"/>
    </source>
</evidence>
<evidence type="ECO:0000259" key="8">
    <source>
        <dbReference type="Pfam" id="PF04239"/>
    </source>
</evidence>
<reference evidence="9 11" key="1">
    <citation type="submission" date="2015-07" db="EMBL/GenBank/DDBJ databases">
        <title>Fjat-14205 dsm 2895.</title>
        <authorList>
            <person name="Liu B."/>
            <person name="Wang J."/>
            <person name="Zhu Y."/>
            <person name="Liu G."/>
            <person name="Chen Q."/>
            <person name="Chen Z."/>
            <person name="Lan J."/>
            <person name="Che J."/>
            <person name="Ge C."/>
            <person name="Shi H."/>
            <person name="Pan Z."/>
            <person name="Liu X."/>
        </authorList>
    </citation>
    <scope>NUCLEOTIDE SEQUENCE [LARGE SCALE GENOMIC DNA]</scope>
    <source>
        <strain evidence="9 11">DSM 2895</strain>
    </source>
</reference>
<feature type="transmembrane region" description="Helical" evidence="7">
    <location>
        <begin position="33"/>
        <end position="53"/>
    </location>
</feature>
<dbReference type="InterPro" id="IPR012452">
    <property type="entry name" value="DUF1657"/>
</dbReference>
<evidence type="ECO:0000313" key="12">
    <source>
        <dbReference type="Proteomes" id="UP000182836"/>
    </source>
</evidence>
<dbReference type="InterPro" id="IPR023090">
    <property type="entry name" value="UPF0702_alpha/beta_dom_sf"/>
</dbReference>
<dbReference type="Pfam" id="PF07870">
    <property type="entry name" value="DUF1657"/>
    <property type="match status" value="1"/>
</dbReference>
<evidence type="ECO:0000256" key="2">
    <source>
        <dbReference type="ARBA" id="ARBA00006448"/>
    </source>
</evidence>
<dbReference type="GeneID" id="42308899"/>
<feature type="domain" description="YetF C-terminal" evidence="8">
    <location>
        <begin position="82"/>
        <end position="214"/>
    </location>
</feature>
<feature type="transmembrane region" description="Helical" evidence="7">
    <location>
        <begin position="59"/>
        <end position="79"/>
    </location>
</feature>
<evidence type="ECO:0000256" key="3">
    <source>
        <dbReference type="ARBA" id="ARBA00022475"/>
    </source>
</evidence>
<comment type="subcellular location">
    <subcellularLocation>
        <location evidence="1">Cell membrane</location>
        <topology evidence="1">Multi-pass membrane protein</topology>
    </subcellularLocation>
</comment>
<keyword evidence="5 7" id="KW-1133">Transmembrane helix</keyword>
<evidence type="ECO:0000313" key="10">
    <source>
        <dbReference type="EMBL" id="SDJ25765.1"/>
    </source>
</evidence>
<evidence type="ECO:0000256" key="1">
    <source>
        <dbReference type="ARBA" id="ARBA00004651"/>
    </source>
</evidence>
<dbReference type="Proteomes" id="UP000037269">
    <property type="component" value="Unassembled WGS sequence"/>
</dbReference>
<dbReference type="GO" id="GO:0005886">
    <property type="term" value="C:plasma membrane"/>
    <property type="evidence" value="ECO:0007669"/>
    <property type="project" value="UniProtKB-SubCell"/>
</dbReference>
<dbReference type="EMBL" id="LGUG01000009">
    <property type="protein sequence ID" value="KON90802.1"/>
    <property type="molecule type" value="Genomic_DNA"/>
</dbReference>
<evidence type="ECO:0000313" key="9">
    <source>
        <dbReference type="EMBL" id="KON90802.1"/>
    </source>
</evidence>
<evidence type="ECO:0000256" key="4">
    <source>
        <dbReference type="ARBA" id="ARBA00022692"/>
    </source>
</evidence>
<evidence type="ECO:0000256" key="7">
    <source>
        <dbReference type="SAM" id="Phobius"/>
    </source>
</evidence>
<keyword evidence="4 7" id="KW-0812">Transmembrane</keyword>
<dbReference type="OrthoDB" id="9778331at2"/>
<evidence type="ECO:0000256" key="6">
    <source>
        <dbReference type="ARBA" id="ARBA00023136"/>
    </source>
</evidence>
<dbReference type="PANTHER" id="PTHR34582">
    <property type="entry name" value="UPF0702 TRANSMEMBRANE PROTEIN YCAP"/>
    <property type="match status" value="1"/>
</dbReference>
<protein>
    <submittedName>
        <fullName evidence="9">Membrane protein</fullName>
    </submittedName>
</protein>
<dbReference type="Pfam" id="PF04239">
    <property type="entry name" value="DUF421"/>
    <property type="match status" value="1"/>
</dbReference>
<sequence length="285" mass="32121">MNDVVQIALRAFFALVVLFAITRFTGKKQLAQLTFFEYIVGITIGDITAVIATDIENNLVHGYTSLLVFAAIPFLIDYLSLKSKFVRQLFEGKGTVLIKNGKILEENLKKEHINTDELMAQLRLKGMFRAADAEFAMLETNGQISVMPKKSSQPATIKDLQLNLPAEAEPETVIMDGEIMLDPLRASGRNTQWLHTELKKTGVKLENVFIGQVDDKGVLYLDLYNDQLQVPQPSQNQLLLATLKKCQADFEMFALETQAKEAKRLYSKAAEKLQHTIEQVNPYLR</sequence>
<keyword evidence="3" id="KW-1003">Cell membrane</keyword>
<dbReference type="STRING" id="47500.AF333_27610"/>
<dbReference type="EMBL" id="FNED01000014">
    <property type="protein sequence ID" value="SDJ25765.1"/>
    <property type="molecule type" value="Genomic_DNA"/>
</dbReference>
<dbReference type="InterPro" id="IPR007353">
    <property type="entry name" value="DUF421"/>
</dbReference>
<keyword evidence="11" id="KW-1185">Reference proteome</keyword>
<dbReference type="PATRIC" id="fig|47500.12.peg.460"/>
<accession>A0A0D1VFZ1</accession>
<dbReference type="RefSeq" id="WP_043064332.1">
    <property type="nucleotide sequence ID" value="NZ_BJOA01000172.1"/>
</dbReference>
<name>A0A0D1VFZ1_ANEMI</name>
<evidence type="ECO:0000313" key="11">
    <source>
        <dbReference type="Proteomes" id="UP000037269"/>
    </source>
</evidence>
<organism evidence="9 11">
    <name type="scientific">Aneurinibacillus migulanus</name>
    <name type="common">Bacillus migulanus</name>
    <dbReference type="NCBI Taxonomy" id="47500"/>
    <lineage>
        <taxon>Bacteria</taxon>
        <taxon>Bacillati</taxon>
        <taxon>Bacillota</taxon>
        <taxon>Bacilli</taxon>
        <taxon>Bacillales</taxon>
        <taxon>Paenibacillaceae</taxon>
        <taxon>Aneurinibacillus group</taxon>
        <taxon>Aneurinibacillus</taxon>
    </lineage>
</organism>
<gene>
    <name evidence="9" type="ORF">AF333_27610</name>
    <name evidence="10" type="ORF">SAMN04487909_114104</name>
</gene>
<dbReference type="Proteomes" id="UP000182836">
    <property type="component" value="Unassembled WGS sequence"/>
</dbReference>
<dbReference type="AlphaFoldDB" id="A0A0D1VFZ1"/>
<dbReference type="Gene3D" id="3.30.240.20">
    <property type="entry name" value="bsu07140 like domains"/>
    <property type="match status" value="2"/>
</dbReference>
<comment type="similarity">
    <text evidence="2">Belongs to the UPF0702 family.</text>
</comment>
<proteinExistence type="inferred from homology"/>
<dbReference type="PANTHER" id="PTHR34582:SF7">
    <property type="entry name" value="UPF0702 TRANSMEMBRANE PROTEIN YDFS"/>
    <property type="match status" value="1"/>
</dbReference>
<keyword evidence="6 7" id="KW-0472">Membrane</keyword>